<dbReference type="SUPFAM" id="SSF48230">
    <property type="entry name" value="Chondroitin AC/alginate lyase"/>
    <property type="match status" value="1"/>
</dbReference>
<sequence length="701" mass="77826">MMNIREKITGTSWAQTLLDELREELDVLSAAEGFQIPVEPGGWWHQYVCPEHHTELLFDPLEADAMQYKCPHGCVLSGEPYRGAWLVYKHQSLARYALQAAAVYSGTGEASYAELARTILERYARQFPLYPIHPDAQGWMLKGRAFHQALSEAIWATTLIRAYLLLKDEGLDFKSAVQPLAVFFDMLETSMAQYRQILIFERKSPQNNYTAWLNAALAGVYAATGERSKLEALISGEGGLRHHLSIGVKPDQFEFEGSTYYHVFVLRAYLIMGEMAERLGFDMKTMKGEEGQTFEGMLDILAELANDSGYLPALHDGPYQRLAYAREIAEIFEIGLAHYGKAEHVPVLAEAYRQIGSEQASSQDEFTPKAAGWRNSLEALVFGIGDTLPSSELPPRPSLWLPDSGFAVGRVNGNRLSFLADFGAHGGSHGHYDKLHVSLEHAIGGSLSPELGMVPYGSALRKSWYAGTSSHNTVSVNGQSQLETTGEAVQWSASDKAVYLWMRANDAYPGCVLQRHLFQTDAFILDWFDVVLESEATAIDWWYHGLGSFKLSIGEWEGITHSDKPSGQSAGYEYIDAHGKVAGDRRPGALLLEQQLPTGINSSIQLWLHANSNVYHVDAPGPADNPAQRMKGLLHRIEGTKATFIALYHAGEQPVELRFATGLPVGEAHYTKAEFIIDSIGNSWNCRYSNEQGLSFTKHLE</sequence>
<feature type="domain" description="Heparinase II/III-like C-terminal" evidence="6">
    <location>
        <begin position="394"/>
        <end position="559"/>
    </location>
</feature>
<dbReference type="Pfam" id="PF05426">
    <property type="entry name" value="Alginate_lyase"/>
    <property type="match status" value="1"/>
</dbReference>
<evidence type="ECO:0000256" key="3">
    <source>
        <dbReference type="ARBA" id="ARBA00022764"/>
    </source>
</evidence>
<reference evidence="7" key="1">
    <citation type="submission" date="2020-03" db="EMBL/GenBank/DDBJ databases">
        <title>Draft sequencing of Paenibacilllus sp. S3N08.</title>
        <authorList>
            <person name="Kim D.-U."/>
        </authorList>
    </citation>
    <scope>NUCLEOTIDE SEQUENCE</scope>
    <source>
        <strain evidence="7">S3N08</strain>
    </source>
</reference>
<name>A0ABX0IXF5_9BACL</name>
<keyword evidence="8" id="KW-1185">Reference proteome</keyword>
<evidence type="ECO:0000259" key="6">
    <source>
        <dbReference type="Pfam" id="PF07940"/>
    </source>
</evidence>
<keyword evidence="4 7" id="KW-0456">Lyase</keyword>
<comment type="subcellular location">
    <subcellularLocation>
        <location evidence="1">Periplasm</location>
    </subcellularLocation>
</comment>
<gene>
    <name evidence="7" type="ORF">G9U52_01570</name>
</gene>
<dbReference type="GO" id="GO:0016829">
    <property type="term" value="F:lyase activity"/>
    <property type="evidence" value="ECO:0007669"/>
    <property type="project" value="UniProtKB-KW"/>
</dbReference>
<accession>A0ABX0IXF5</accession>
<dbReference type="PANTHER" id="PTHR39210:SF1">
    <property type="entry name" value="HEPARIN-SULFATE LYASE"/>
    <property type="match status" value="1"/>
</dbReference>
<evidence type="ECO:0000259" key="5">
    <source>
        <dbReference type="Pfam" id="PF05426"/>
    </source>
</evidence>
<dbReference type="RefSeq" id="WP_166145158.1">
    <property type="nucleotide sequence ID" value="NZ_JAAOIW010000001.1"/>
</dbReference>
<evidence type="ECO:0000313" key="8">
    <source>
        <dbReference type="Proteomes" id="UP001165962"/>
    </source>
</evidence>
<dbReference type="EMBL" id="JAAOIW010000001">
    <property type="protein sequence ID" value="NHN28517.1"/>
    <property type="molecule type" value="Genomic_DNA"/>
</dbReference>
<keyword evidence="2" id="KW-0732">Signal</keyword>
<dbReference type="Pfam" id="PF07940">
    <property type="entry name" value="Hepar_II_III_C"/>
    <property type="match status" value="1"/>
</dbReference>
<evidence type="ECO:0000256" key="4">
    <source>
        <dbReference type="ARBA" id="ARBA00023239"/>
    </source>
</evidence>
<proteinExistence type="predicted"/>
<dbReference type="Gene3D" id="2.70.98.70">
    <property type="match status" value="1"/>
</dbReference>
<evidence type="ECO:0000256" key="1">
    <source>
        <dbReference type="ARBA" id="ARBA00004418"/>
    </source>
</evidence>
<organism evidence="7 8">
    <name type="scientific">Paenibacillus agricola</name>
    <dbReference type="NCBI Taxonomy" id="2716264"/>
    <lineage>
        <taxon>Bacteria</taxon>
        <taxon>Bacillati</taxon>
        <taxon>Bacillota</taxon>
        <taxon>Bacilli</taxon>
        <taxon>Bacillales</taxon>
        <taxon>Paenibacillaceae</taxon>
        <taxon>Paenibacillus</taxon>
    </lineage>
</organism>
<dbReference type="InterPro" id="IPR012480">
    <property type="entry name" value="Hepar_II_III_C"/>
</dbReference>
<dbReference type="PANTHER" id="PTHR39210">
    <property type="entry name" value="HEPARIN-SULFATE LYASE"/>
    <property type="match status" value="1"/>
</dbReference>
<dbReference type="InterPro" id="IPR008929">
    <property type="entry name" value="Chondroitin_lyas"/>
</dbReference>
<comment type="caution">
    <text evidence="7">The sequence shown here is derived from an EMBL/GenBank/DDBJ whole genome shotgun (WGS) entry which is preliminary data.</text>
</comment>
<keyword evidence="3" id="KW-0574">Periplasm</keyword>
<evidence type="ECO:0000256" key="2">
    <source>
        <dbReference type="ARBA" id="ARBA00022729"/>
    </source>
</evidence>
<protein>
    <submittedName>
        <fullName evidence="7">Alginate lyase family protein</fullName>
    </submittedName>
</protein>
<dbReference type="Proteomes" id="UP001165962">
    <property type="component" value="Unassembled WGS sequence"/>
</dbReference>
<evidence type="ECO:0000313" key="7">
    <source>
        <dbReference type="EMBL" id="NHN28517.1"/>
    </source>
</evidence>
<feature type="domain" description="Alginate lyase" evidence="5">
    <location>
        <begin position="99"/>
        <end position="306"/>
    </location>
</feature>
<dbReference type="InterPro" id="IPR008397">
    <property type="entry name" value="Alginate_lyase_dom"/>
</dbReference>
<dbReference type="Gene3D" id="1.50.10.100">
    <property type="entry name" value="Chondroitin AC/alginate lyase"/>
    <property type="match status" value="1"/>
</dbReference>